<dbReference type="Gene3D" id="3.40.50.1010">
    <property type="entry name" value="5'-nuclease"/>
    <property type="match status" value="1"/>
</dbReference>
<dbReference type="EMBL" id="BARV01024467">
    <property type="protein sequence ID" value="GAI46476.1"/>
    <property type="molecule type" value="Genomic_DNA"/>
</dbReference>
<comment type="caution">
    <text evidence="1">The sequence shown here is derived from an EMBL/GenBank/DDBJ whole genome shotgun (WGS) entry which is preliminary data.</text>
</comment>
<gene>
    <name evidence="1" type="ORF">S06H3_39933</name>
</gene>
<evidence type="ECO:0000313" key="1">
    <source>
        <dbReference type="EMBL" id="GAI46476.1"/>
    </source>
</evidence>
<name>X1PVC6_9ZZZZ</name>
<feature type="non-terminal residue" evidence="1">
    <location>
        <position position="267"/>
    </location>
</feature>
<protein>
    <submittedName>
        <fullName evidence="1">Uncharacterized protein</fullName>
    </submittedName>
</protein>
<proteinExistence type="predicted"/>
<accession>X1PVC6</accession>
<sequence>AYYFIGFVEGNNDLYVSLQSAGYILIFKPTLKLPNEKVKGNIDAELVLQAMIDLNKYQQAIIVTGRREVVWSLERIAIWRELFTGAAKILLALGEAENETYANNASGIFAELFSLGYGPLAPTEASPEERFPVLVDALESNSKEKRILALNACDQALESQHLSRTIGAEYQGLKKEPNLWTPKTYGELFDSYRRVWQLILDKLDFLQEEEQQRAVGILLDNSRGLTLISNLSDMVIDTVEELREKPFVSNKEVLKRVIEILHYDGDR</sequence>
<dbReference type="AlphaFoldDB" id="X1PVC6"/>
<feature type="non-terminal residue" evidence="1">
    <location>
        <position position="1"/>
    </location>
</feature>
<organism evidence="1">
    <name type="scientific">marine sediment metagenome</name>
    <dbReference type="NCBI Taxonomy" id="412755"/>
    <lineage>
        <taxon>unclassified sequences</taxon>
        <taxon>metagenomes</taxon>
        <taxon>ecological metagenomes</taxon>
    </lineage>
</organism>
<reference evidence="1" key="1">
    <citation type="journal article" date="2014" name="Front. Microbiol.">
        <title>High frequency of phylogenetically diverse reductive dehalogenase-homologous genes in deep subseafloor sedimentary metagenomes.</title>
        <authorList>
            <person name="Kawai M."/>
            <person name="Futagami T."/>
            <person name="Toyoda A."/>
            <person name="Takaki Y."/>
            <person name="Nishi S."/>
            <person name="Hori S."/>
            <person name="Arai W."/>
            <person name="Tsubouchi T."/>
            <person name="Morono Y."/>
            <person name="Uchiyama I."/>
            <person name="Ito T."/>
            <person name="Fujiyama A."/>
            <person name="Inagaki F."/>
            <person name="Takami H."/>
        </authorList>
    </citation>
    <scope>NUCLEOTIDE SEQUENCE</scope>
    <source>
        <strain evidence="1">Expedition CK06-06</strain>
    </source>
</reference>